<dbReference type="Proteomes" id="UP001069047">
    <property type="component" value="Unassembled WGS sequence"/>
</dbReference>
<reference evidence="2" key="2">
    <citation type="submission" date="2022-09" db="EMBL/GenBank/DDBJ databases">
        <title>Aerococcus urinae taxonomy study.</title>
        <authorList>
            <person name="Christensen J."/>
            <person name="Senneby E."/>
        </authorList>
    </citation>
    <scope>NUCLEOTIDE SEQUENCE</scope>
    <source>
        <strain evidence="2">LUND-41-B12</strain>
    </source>
</reference>
<evidence type="ECO:0000256" key="1">
    <source>
        <dbReference type="SAM" id="MobiDB-lite"/>
    </source>
</evidence>
<dbReference type="Proteomes" id="UP000250354">
    <property type="component" value="Chromosome"/>
</dbReference>
<evidence type="ECO:0000313" key="3">
    <source>
        <dbReference type="EMBL" id="WWC55075.1"/>
    </source>
</evidence>
<evidence type="ECO:0000313" key="5">
    <source>
        <dbReference type="Proteomes" id="UP001069047"/>
    </source>
</evidence>
<dbReference type="AlphaFoldDB" id="A0A9Q4DBX8"/>
<sequence length="53" mass="5983">MSQDEFLFDNDLISIASLINARLKYTNGNVEGNQQAEDNNTKDYGEVRGVDFL</sequence>
<protein>
    <submittedName>
        <fullName evidence="2">Uncharacterized protein</fullName>
    </submittedName>
</protein>
<reference evidence="3" key="3">
    <citation type="submission" date="2024-02" db="EMBL/GenBank/DDBJ databases">
        <authorList>
            <person name="Choi B."/>
        </authorList>
    </citation>
    <scope>NUCLEOTIDE SEQUENCE</scope>
    <source>
        <strain evidence="3">UMB1016</strain>
    </source>
</reference>
<dbReference type="EMBL" id="CP145132">
    <property type="protein sequence ID" value="WWC55075.1"/>
    <property type="molecule type" value="Genomic_DNA"/>
</dbReference>
<reference evidence="3 4" key="1">
    <citation type="journal article" date="2020" name="J. Bacteriol.">
        <title>Aerococcus urinae Isolated from Women with Lower Urinary Tract Symptoms: In Vitro Aggregation and Genome Analysis.</title>
        <authorList>
            <person name="Hilt E.E."/>
            <person name="Putonti C."/>
            <person name="Thomas-White K."/>
            <person name="Lewis A.L."/>
            <person name="Visick K.L."/>
            <person name="Gilbert N.M."/>
            <person name="Wolfe A.J."/>
        </authorList>
    </citation>
    <scope>NUCLEOTIDE SEQUENCE [LARGE SCALE GENOMIC DNA]</scope>
    <source>
        <strain evidence="3 4">UMB1016</strain>
    </source>
</reference>
<keyword evidence="4" id="KW-1185">Reference proteome</keyword>
<organism evidence="2 5">
    <name type="scientific">Aerococcus mictus</name>
    <dbReference type="NCBI Taxonomy" id="2976810"/>
    <lineage>
        <taxon>Bacteria</taxon>
        <taxon>Bacillati</taxon>
        <taxon>Bacillota</taxon>
        <taxon>Bacilli</taxon>
        <taxon>Lactobacillales</taxon>
        <taxon>Aerococcaceae</taxon>
        <taxon>Aerococcus</taxon>
    </lineage>
</organism>
<evidence type="ECO:0000313" key="4">
    <source>
        <dbReference type="Proteomes" id="UP000250354"/>
    </source>
</evidence>
<proteinExistence type="predicted"/>
<feature type="compositionally biased region" description="Basic and acidic residues" evidence="1">
    <location>
        <begin position="39"/>
        <end position="53"/>
    </location>
</feature>
<accession>A0A9Q4DBX8</accession>
<gene>
    <name evidence="3" type="ORF">DBT44_0001880</name>
    <name evidence="2" type="ORF">ODY61_01630</name>
</gene>
<feature type="compositionally biased region" description="Polar residues" evidence="1">
    <location>
        <begin position="29"/>
        <end position="38"/>
    </location>
</feature>
<feature type="region of interest" description="Disordered" evidence="1">
    <location>
        <begin position="29"/>
        <end position="53"/>
    </location>
</feature>
<name>A0A9Q4DBX8_9LACT</name>
<dbReference type="RefSeq" id="WP_168163174.1">
    <property type="nucleotide sequence ID" value="NZ_CAJHLJ010000013.1"/>
</dbReference>
<evidence type="ECO:0000313" key="2">
    <source>
        <dbReference type="EMBL" id="MCY3086812.1"/>
    </source>
</evidence>
<dbReference type="EMBL" id="JAOTMY010000001">
    <property type="protein sequence ID" value="MCY3086812.1"/>
    <property type="molecule type" value="Genomic_DNA"/>
</dbReference>